<sequence>MQTSLSMVFRLHPLLPLLSTTDPPSSLQIYGPADRLEDISELVANLPVPSAGSHRPGSSGLGSGQSGRQAESVYLATGRRQLLICLTSDFYGPTQLAWFGLPRRAVDAEVDTNWVQLSSSRGKGDEKADPNADDYDFEEDEYPASSVEAGGRRGARLRQTRRLLLKLEPHDKAEAESDTGYPWKALECRAISSREDDRKKPHEFRERRRVELYEPPGVPKVTGLTSKSLIPAGTRVTLRCEARTGHPPAELLWFEGRSQRKMLFSNINSIDNLFI</sequence>
<dbReference type="Proteomes" id="UP000784294">
    <property type="component" value="Unassembled WGS sequence"/>
</dbReference>
<gene>
    <name evidence="3" type="ORF">PXEA_LOCUS26317</name>
</gene>
<dbReference type="OrthoDB" id="10028801at2759"/>
<keyword evidence="4" id="KW-1185">Reference proteome</keyword>
<organism evidence="3 4">
    <name type="scientific">Protopolystoma xenopodis</name>
    <dbReference type="NCBI Taxonomy" id="117903"/>
    <lineage>
        <taxon>Eukaryota</taxon>
        <taxon>Metazoa</taxon>
        <taxon>Spiralia</taxon>
        <taxon>Lophotrochozoa</taxon>
        <taxon>Platyhelminthes</taxon>
        <taxon>Monogenea</taxon>
        <taxon>Polyopisthocotylea</taxon>
        <taxon>Polystomatidea</taxon>
        <taxon>Polystomatidae</taxon>
        <taxon>Protopolystoma</taxon>
    </lineage>
</organism>
<protein>
    <recommendedName>
        <fullName evidence="2">Ig-like domain-containing protein</fullName>
    </recommendedName>
</protein>
<proteinExistence type="predicted"/>
<feature type="compositionally biased region" description="Acidic residues" evidence="1">
    <location>
        <begin position="131"/>
        <end position="142"/>
    </location>
</feature>
<accession>A0A3S5FFN4</accession>
<feature type="region of interest" description="Disordered" evidence="1">
    <location>
        <begin position="117"/>
        <end position="154"/>
    </location>
</feature>
<dbReference type="AlphaFoldDB" id="A0A3S5FFN4"/>
<reference evidence="3" key="1">
    <citation type="submission" date="2018-11" db="EMBL/GenBank/DDBJ databases">
        <authorList>
            <consortium name="Pathogen Informatics"/>
        </authorList>
    </citation>
    <scope>NUCLEOTIDE SEQUENCE</scope>
</reference>
<name>A0A3S5FFN4_9PLAT</name>
<evidence type="ECO:0000256" key="1">
    <source>
        <dbReference type="SAM" id="MobiDB-lite"/>
    </source>
</evidence>
<dbReference type="PROSITE" id="PS50835">
    <property type="entry name" value="IG_LIKE"/>
    <property type="match status" value="1"/>
</dbReference>
<evidence type="ECO:0000313" key="3">
    <source>
        <dbReference type="EMBL" id="VEL32877.1"/>
    </source>
</evidence>
<feature type="region of interest" description="Disordered" evidence="1">
    <location>
        <begin position="47"/>
        <end position="67"/>
    </location>
</feature>
<feature type="domain" description="Ig-like" evidence="2">
    <location>
        <begin position="219"/>
        <end position="275"/>
    </location>
</feature>
<dbReference type="InterPro" id="IPR007110">
    <property type="entry name" value="Ig-like_dom"/>
</dbReference>
<evidence type="ECO:0000259" key="2">
    <source>
        <dbReference type="PROSITE" id="PS50835"/>
    </source>
</evidence>
<dbReference type="EMBL" id="CAAALY010244803">
    <property type="protein sequence ID" value="VEL32877.1"/>
    <property type="molecule type" value="Genomic_DNA"/>
</dbReference>
<evidence type="ECO:0000313" key="4">
    <source>
        <dbReference type="Proteomes" id="UP000784294"/>
    </source>
</evidence>
<comment type="caution">
    <text evidence="3">The sequence shown here is derived from an EMBL/GenBank/DDBJ whole genome shotgun (WGS) entry which is preliminary data.</text>
</comment>